<comment type="caution">
    <text evidence="4">The sequence shown here is derived from an EMBL/GenBank/DDBJ whole genome shotgun (WGS) entry which is preliminary data.</text>
</comment>
<keyword evidence="1" id="KW-1133">Transmembrane helix</keyword>
<dbReference type="InterPro" id="IPR006860">
    <property type="entry name" value="FecR"/>
</dbReference>
<reference evidence="4 5" key="1">
    <citation type="submission" date="2023-04" db="EMBL/GenBank/DDBJ databases">
        <title>Bacteroides pacosi sp. nov., isolated from the fecal material of an alpaca.</title>
        <authorList>
            <person name="Miller S."/>
            <person name="Hendry M."/>
            <person name="King J."/>
            <person name="Sankaranarayanan K."/>
            <person name="Lawson P.A."/>
        </authorList>
    </citation>
    <scope>NUCLEOTIDE SEQUENCE [LARGE SCALE GENOMIC DNA]</scope>
    <source>
        <strain evidence="4 5">A2-P53</strain>
    </source>
</reference>
<organism evidence="4 5">
    <name type="scientific">Bacteroides vicugnae</name>
    <dbReference type="NCBI Taxonomy" id="3037989"/>
    <lineage>
        <taxon>Bacteria</taxon>
        <taxon>Pseudomonadati</taxon>
        <taxon>Bacteroidota</taxon>
        <taxon>Bacteroidia</taxon>
        <taxon>Bacteroidales</taxon>
        <taxon>Bacteroidaceae</taxon>
        <taxon>Bacteroides</taxon>
    </lineage>
</organism>
<evidence type="ECO:0000313" key="5">
    <source>
        <dbReference type="Proteomes" id="UP001292913"/>
    </source>
</evidence>
<dbReference type="Proteomes" id="UP001292913">
    <property type="component" value="Unassembled WGS sequence"/>
</dbReference>
<dbReference type="Gene3D" id="2.60.120.1440">
    <property type="match status" value="1"/>
</dbReference>
<evidence type="ECO:0000313" key="4">
    <source>
        <dbReference type="EMBL" id="MDY7258583.1"/>
    </source>
</evidence>
<gene>
    <name evidence="4" type="ORF">QHG74_12760</name>
</gene>
<feature type="domain" description="FecR protein" evidence="2">
    <location>
        <begin position="116"/>
        <end position="210"/>
    </location>
</feature>
<dbReference type="Pfam" id="PF16344">
    <property type="entry name" value="FecR_C"/>
    <property type="match status" value="1"/>
</dbReference>
<protein>
    <submittedName>
        <fullName evidence="4">FecR domain-containing protein</fullName>
    </submittedName>
</protein>
<name>A0ABU5HQW3_9BACE</name>
<dbReference type="EMBL" id="JARZAK010000007">
    <property type="protein sequence ID" value="MDY7258583.1"/>
    <property type="molecule type" value="Genomic_DNA"/>
</dbReference>
<dbReference type="RefSeq" id="WP_195649141.1">
    <property type="nucleotide sequence ID" value="NZ_JARZAK010000007.1"/>
</dbReference>
<dbReference type="InterPro" id="IPR012373">
    <property type="entry name" value="Ferrdict_sens_TM"/>
</dbReference>
<evidence type="ECO:0000256" key="1">
    <source>
        <dbReference type="SAM" id="Phobius"/>
    </source>
</evidence>
<dbReference type="PANTHER" id="PTHR30273:SF2">
    <property type="entry name" value="PROTEIN FECR"/>
    <property type="match status" value="1"/>
</dbReference>
<sequence length="326" mass="37311">MEKHINNLLNKFINENITPDERKVLKNSVTELSDEELKQAMSDVWEQYETKATSPVAFEQIARKLSIKSQSSMRHTLLFIAKVAAVIAIPLLIGIQIHLYITNDKLNKFIDQQLAIQVESGEKAAITLPDGTKVYLNAATSLSYPSDFGLYQRDIYLTGEAYLEVAKDAEKPFHVHTDDVEIEVLGTKFNVNSYPDQDEVETTLIEGAVKLTTKNNSQHPIIMKPSQKVIYSKKNHQLSSRQTTGHFETAWTRGELVFRSAKFSDIIEKLKKRYGVEIQITGDKYNTDLFTGSFKEEYIHGVLRLLQMHYQFTYTEKNGKILIRMK</sequence>
<keyword evidence="1" id="KW-0472">Membrane</keyword>
<evidence type="ECO:0000259" key="3">
    <source>
        <dbReference type="Pfam" id="PF16344"/>
    </source>
</evidence>
<dbReference type="InterPro" id="IPR032508">
    <property type="entry name" value="FecR_C"/>
</dbReference>
<keyword evidence="5" id="KW-1185">Reference proteome</keyword>
<accession>A0ABU5HQW3</accession>
<feature type="domain" description="Protein FecR C-terminal" evidence="3">
    <location>
        <begin position="255"/>
        <end position="323"/>
    </location>
</feature>
<dbReference type="PIRSF" id="PIRSF018266">
    <property type="entry name" value="FecR"/>
    <property type="match status" value="1"/>
</dbReference>
<feature type="transmembrane region" description="Helical" evidence="1">
    <location>
        <begin position="77"/>
        <end position="101"/>
    </location>
</feature>
<evidence type="ECO:0000259" key="2">
    <source>
        <dbReference type="Pfam" id="PF04773"/>
    </source>
</evidence>
<dbReference type="Gene3D" id="3.55.50.30">
    <property type="match status" value="1"/>
</dbReference>
<dbReference type="Pfam" id="PF04773">
    <property type="entry name" value="FecR"/>
    <property type="match status" value="1"/>
</dbReference>
<proteinExistence type="predicted"/>
<keyword evidence="1" id="KW-0812">Transmembrane</keyword>
<dbReference type="PANTHER" id="PTHR30273">
    <property type="entry name" value="PERIPLASMIC SIGNAL SENSOR AND SIGMA FACTOR ACTIVATOR FECR-RELATED"/>
    <property type="match status" value="1"/>
</dbReference>